<dbReference type="NCBIfam" id="NF002032">
    <property type="entry name" value="PRK00856.1"/>
    <property type="match status" value="1"/>
</dbReference>
<feature type="binding site" evidence="7">
    <location>
        <position position="114"/>
    </location>
    <ligand>
        <name>carbamoyl phosphate</name>
        <dbReference type="ChEBI" id="CHEBI:58228"/>
    </ligand>
</feature>
<dbReference type="OrthoDB" id="9774690at2"/>
<dbReference type="InterPro" id="IPR006132">
    <property type="entry name" value="Asp/Orn_carbamoyltranf_P-bd"/>
</dbReference>
<comment type="similarity">
    <text evidence="2 7">Belongs to the aspartate/ornithine carbamoyltransferase superfamily. ATCase family.</text>
</comment>
<comment type="pathway">
    <text evidence="1 7">Pyrimidine metabolism; UMP biosynthesis via de novo pathway; (S)-dihydroorotate from bicarbonate: step 2/3.</text>
</comment>
<dbReference type="eggNOG" id="COG0540">
    <property type="taxonomic scope" value="Bacteria"/>
</dbReference>
<feature type="binding site" evidence="7">
    <location>
        <position position="64"/>
    </location>
    <ligand>
        <name>carbamoyl phosphate</name>
        <dbReference type="ChEBI" id="CHEBI:58228"/>
    </ligand>
</feature>
<proteinExistence type="inferred from homology"/>
<evidence type="ECO:0000256" key="2">
    <source>
        <dbReference type="ARBA" id="ARBA00008896"/>
    </source>
</evidence>
<dbReference type="HAMAP" id="MF_00001">
    <property type="entry name" value="Asp_carb_tr"/>
    <property type="match status" value="1"/>
</dbReference>
<feature type="binding site" evidence="7">
    <location>
        <position position="92"/>
    </location>
    <ligand>
        <name>L-aspartate</name>
        <dbReference type="ChEBI" id="CHEBI:29991"/>
    </ligand>
</feature>
<dbReference type="NCBIfam" id="TIGR00670">
    <property type="entry name" value="asp_carb_tr"/>
    <property type="match status" value="1"/>
</dbReference>
<organism evidence="10 11">
    <name type="scientific">Haliangium ochraceum (strain DSM 14365 / JCM 11303 / SMP-2)</name>
    <dbReference type="NCBI Taxonomy" id="502025"/>
    <lineage>
        <taxon>Bacteria</taxon>
        <taxon>Pseudomonadati</taxon>
        <taxon>Myxococcota</taxon>
        <taxon>Polyangia</taxon>
        <taxon>Haliangiales</taxon>
        <taxon>Kofleriaceae</taxon>
        <taxon>Haliangium</taxon>
    </lineage>
</organism>
<reference evidence="10 11" key="1">
    <citation type="journal article" date="2010" name="Stand. Genomic Sci.">
        <title>Complete genome sequence of Haliangium ochraceum type strain (SMP-2).</title>
        <authorList>
            <consortium name="US DOE Joint Genome Institute (JGI-PGF)"/>
            <person name="Ivanova N."/>
            <person name="Daum C."/>
            <person name="Lang E."/>
            <person name="Abt B."/>
            <person name="Kopitz M."/>
            <person name="Saunders E."/>
            <person name="Lapidus A."/>
            <person name="Lucas S."/>
            <person name="Glavina Del Rio T."/>
            <person name="Nolan M."/>
            <person name="Tice H."/>
            <person name="Copeland A."/>
            <person name="Cheng J.F."/>
            <person name="Chen F."/>
            <person name="Bruce D."/>
            <person name="Goodwin L."/>
            <person name="Pitluck S."/>
            <person name="Mavromatis K."/>
            <person name="Pati A."/>
            <person name="Mikhailova N."/>
            <person name="Chen A."/>
            <person name="Palaniappan K."/>
            <person name="Land M."/>
            <person name="Hauser L."/>
            <person name="Chang Y.J."/>
            <person name="Jeffries C.D."/>
            <person name="Detter J.C."/>
            <person name="Brettin T."/>
            <person name="Rohde M."/>
            <person name="Goker M."/>
            <person name="Bristow J."/>
            <person name="Markowitz V."/>
            <person name="Eisen J.A."/>
            <person name="Hugenholtz P."/>
            <person name="Kyrpides N.C."/>
            <person name="Klenk H.P."/>
        </authorList>
    </citation>
    <scope>NUCLEOTIDE SEQUENCE [LARGE SCALE GENOMIC DNA]</scope>
    <source>
        <strain evidence="11">DSM 14365 / CIP 107738 / JCM 11303 / AJ 13395 / SMP-2</strain>
    </source>
</reference>
<dbReference type="Gene3D" id="3.40.50.1370">
    <property type="entry name" value="Aspartate/ornithine carbamoyltransferase"/>
    <property type="match status" value="2"/>
</dbReference>
<feature type="binding site" evidence="7">
    <location>
        <position position="65"/>
    </location>
    <ligand>
        <name>carbamoyl phosphate</name>
        <dbReference type="ChEBI" id="CHEBI:58228"/>
    </ligand>
</feature>
<comment type="catalytic activity">
    <reaction evidence="6 7">
        <text>carbamoyl phosphate + L-aspartate = N-carbamoyl-L-aspartate + phosphate + H(+)</text>
        <dbReference type="Rhea" id="RHEA:20013"/>
        <dbReference type="ChEBI" id="CHEBI:15378"/>
        <dbReference type="ChEBI" id="CHEBI:29991"/>
        <dbReference type="ChEBI" id="CHEBI:32814"/>
        <dbReference type="ChEBI" id="CHEBI:43474"/>
        <dbReference type="ChEBI" id="CHEBI:58228"/>
        <dbReference type="EC" id="2.1.3.2"/>
    </reaction>
</comment>
<evidence type="ECO:0000259" key="9">
    <source>
        <dbReference type="Pfam" id="PF02729"/>
    </source>
</evidence>
<dbReference type="STRING" id="502025.Hoch_5324"/>
<dbReference type="InterPro" id="IPR006131">
    <property type="entry name" value="Asp_carbamoyltransf_Asp/Orn-bd"/>
</dbReference>
<dbReference type="InterPro" id="IPR002082">
    <property type="entry name" value="Asp_carbamoyltransf"/>
</dbReference>
<dbReference type="AlphaFoldDB" id="D0LXQ4"/>
<evidence type="ECO:0000313" key="11">
    <source>
        <dbReference type="Proteomes" id="UP000001880"/>
    </source>
</evidence>
<evidence type="ECO:0000256" key="5">
    <source>
        <dbReference type="ARBA" id="ARBA00043884"/>
    </source>
</evidence>
<dbReference type="GO" id="GO:0016597">
    <property type="term" value="F:amino acid binding"/>
    <property type="evidence" value="ECO:0007669"/>
    <property type="project" value="InterPro"/>
</dbReference>
<dbReference type="EMBL" id="CP001804">
    <property type="protein sequence ID" value="ACY17809.1"/>
    <property type="molecule type" value="Genomic_DNA"/>
</dbReference>
<evidence type="ECO:0000256" key="7">
    <source>
        <dbReference type="HAMAP-Rule" id="MF_00001"/>
    </source>
</evidence>
<evidence type="ECO:0000256" key="1">
    <source>
        <dbReference type="ARBA" id="ARBA00004852"/>
    </source>
</evidence>
<evidence type="ECO:0000256" key="6">
    <source>
        <dbReference type="ARBA" id="ARBA00048859"/>
    </source>
</evidence>
<evidence type="ECO:0000256" key="3">
    <source>
        <dbReference type="ARBA" id="ARBA00022679"/>
    </source>
</evidence>
<dbReference type="InterPro" id="IPR006130">
    <property type="entry name" value="Asp/Orn_carbamoylTrfase"/>
</dbReference>
<dbReference type="HOGENOM" id="CLU_043846_2_0_7"/>
<feature type="domain" description="Aspartate/ornithine carbamoyltransferase Asp/Orn-binding" evidence="8">
    <location>
        <begin position="162"/>
        <end position="317"/>
    </location>
</feature>
<dbReference type="PRINTS" id="PR00100">
    <property type="entry name" value="AOTCASE"/>
</dbReference>
<feature type="domain" description="Aspartate/ornithine carbamoyltransferase carbamoyl-P binding" evidence="9">
    <location>
        <begin position="12"/>
        <end position="154"/>
    </location>
</feature>
<name>D0LXQ4_HALO1</name>
<comment type="subunit">
    <text evidence="7">Heterododecamer (2C3:3R2) of six catalytic PyrB chains organized as two trimers (C3), and six regulatory PyrI chains organized as three dimers (R2).</text>
</comment>
<dbReference type="Pfam" id="PF00185">
    <property type="entry name" value="OTCace"/>
    <property type="match status" value="1"/>
</dbReference>
<feature type="binding site" evidence="7">
    <location>
        <position position="142"/>
    </location>
    <ligand>
        <name>carbamoyl phosphate</name>
        <dbReference type="ChEBI" id="CHEBI:58228"/>
    </ligand>
</feature>
<dbReference type="SUPFAM" id="SSF53671">
    <property type="entry name" value="Aspartate/ornithine carbamoyltransferase"/>
    <property type="match status" value="1"/>
</dbReference>
<sequence length="326" mass="35479">MRSETELGFRHRHLLGIGQLDENDIIQVLDLADSFLRIGERAIKKVPTLRGRTVLNVFLEASTRTRVSFEIAGKRMSADTINISGSASSTQKGETVLDTARNLMAMNPDVVVLRHYAAGAPAMIAKYIDAAVINAGDGAHEHPTQALLDCATIRRAKGKVHGLEVAIVGDIDHSRVARSNILALTRLGARVRLCAPATLIPRGIEQLGGDATRERVSVHHRLESALEGADVVMMLRIQNERMSGQTPRFANNREYARYFGLSARTLEYSRPDAIVMHPGPINRGVEMMPDIADGSRSVILDQVTYGVAVRMAVLYLLGGGTRGDAV</sequence>
<dbReference type="EC" id="2.1.3.2" evidence="7"/>
<dbReference type="PROSITE" id="PS00097">
    <property type="entry name" value="CARBAMOYLTRANSFERASE"/>
    <property type="match status" value="1"/>
</dbReference>
<keyword evidence="4 7" id="KW-0665">Pyrimidine biosynthesis</keyword>
<dbReference type="KEGG" id="hoh:Hoch_5324"/>
<dbReference type="PANTHER" id="PTHR45753">
    <property type="entry name" value="ORNITHINE CARBAMOYLTRANSFERASE, MITOCHONDRIAL"/>
    <property type="match status" value="1"/>
</dbReference>
<dbReference type="RefSeq" id="WP_012830401.1">
    <property type="nucleotide sequence ID" value="NC_013440.1"/>
</dbReference>
<evidence type="ECO:0000256" key="4">
    <source>
        <dbReference type="ARBA" id="ARBA00022975"/>
    </source>
</evidence>
<dbReference type="GO" id="GO:0044205">
    <property type="term" value="P:'de novo' UMP biosynthetic process"/>
    <property type="evidence" value="ECO:0007669"/>
    <property type="project" value="UniProtKB-UniRule"/>
</dbReference>
<keyword evidence="11" id="KW-1185">Reference proteome</keyword>
<keyword evidence="3 7" id="KW-0808">Transferase</keyword>
<dbReference type="GO" id="GO:0005829">
    <property type="term" value="C:cytosol"/>
    <property type="evidence" value="ECO:0007669"/>
    <property type="project" value="TreeGrafter"/>
</dbReference>
<feature type="binding site" evidence="7">
    <location>
        <position position="236"/>
    </location>
    <ligand>
        <name>L-aspartate</name>
        <dbReference type="ChEBI" id="CHEBI:29991"/>
    </ligand>
</feature>
<feature type="binding site" evidence="7">
    <location>
        <position position="175"/>
    </location>
    <ligand>
        <name>L-aspartate</name>
        <dbReference type="ChEBI" id="CHEBI:29991"/>
    </ligand>
</feature>
<accession>D0LXQ4</accession>
<dbReference type="GO" id="GO:0004070">
    <property type="term" value="F:aspartate carbamoyltransferase activity"/>
    <property type="evidence" value="ECO:0007669"/>
    <property type="project" value="UniProtKB-UniRule"/>
</dbReference>
<dbReference type="PANTHER" id="PTHR45753:SF6">
    <property type="entry name" value="ASPARTATE CARBAMOYLTRANSFERASE"/>
    <property type="match status" value="1"/>
</dbReference>
<dbReference type="Proteomes" id="UP000001880">
    <property type="component" value="Chromosome"/>
</dbReference>
<evidence type="ECO:0000313" key="10">
    <source>
        <dbReference type="EMBL" id="ACY17809.1"/>
    </source>
</evidence>
<dbReference type="GO" id="GO:0006520">
    <property type="term" value="P:amino acid metabolic process"/>
    <property type="evidence" value="ECO:0007669"/>
    <property type="project" value="InterPro"/>
</dbReference>
<protein>
    <recommendedName>
        <fullName evidence="7">Aspartate carbamoyltransferase</fullName>
        <ecNumber evidence="7">2.1.3.2</ecNumber>
    </recommendedName>
    <alternativeName>
        <fullName evidence="7">Aspartate transcarbamylase</fullName>
        <shortName evidence="7">ATCase</shortName>
    </alternativeName>
</protein>
<dbReference type="InterPro" id="IPR036901">
    <property type="entry name" value="Asp/Orn_carbamoylTrfase_sf"/>
</dbReference>
<gene>
    <name evidence="7" type="primary">pyrB</name>
    <name evidence="10" type="ordered locus">Hoch_5324</name>
</gene>
<feature type="binding site" evidence="7">
    <location>
        <position position="145"/>
    </location>
    <ligand>
        <name>carbamoyl phosphate</name>
        <dbReference type="ChEBI" id="CHEBI:58228"/>
    </ligand>
</feature>
<evidence type="ECO:0000259" key="8">
    <source>
        <dbReference type="Pfam" id="PF00185"/>
    </source>
</evidence>
<feature type="binding site" evidence="7">
    <location>
        <position position="279"/>
    </location>
    <ligand>
        <name>carbamoyl phosphate</name>
        <dbReference type="ChEBI" id="CHEBI:58228"/>
    </ligand>
</feature>
<comment type="function">
    <text evidence="5 7">Catalyzes the condensation of carbamoyl phosphate and aspartate to form carbamoyl aspartate and inorganic phosphate, the committed step in the de novo pyrimidine nucleotide biosynthesis pathway.</text>
</comment>
<dbReference type="Pfam" id="PF02729">
    <property type="entry name" value="OTCace_N"/>
    <property type="match status" value="1"/>
</dbReference>
<dbReference type="UniPathway" id="UPA00070">
    <property type="reaction ID" value="UER00116"/>
</dbReference>
<feature type="binding site" evidence="7">
    <location>
        <position position="280"/>
    </location>
    <ligand>
        <name>carbamoyl phosphate</name>
        <dbReference type="ChEBI" id="CHEBI:58228"/>
    </ligand>
</feature>
<dbReference type="GO" id="GO:0006207">
    <property type="term" value="P:'de novo' pyrimidine nucleobase biosynthetic process"/>
    <property type="evidence" value="ECO:0007669"/>
    <property type="project" value="InterPro"/>
</dbReference>
<dbReference type="PRINTS" id="PR00101">
    <property type="entry name" value="ATCASE"/>
</dbReference>